<dbReference type="HOGENOM" id="CLU_027320_0_0_2"/>
<keyword evidence="4" id="KW-1133">Transmembrane helix</keyword>
<dbReference type="InterPro" id="IPR019734">
    <property type="entry name" value="TPR_rpt"/>
</dbReference>
<reference evidence="5 6" key="1">
    <citation type="submission" date="2014-07" db="EMBL/GenBank/DDBJ databases">
        <title>Methanogenic archaea and the global carbon cycle.</title>
        <authorList>
            <person name="Henriksen J.R."/>
            <person name="Luke J."/>
            <person name="Reinhart S."/>
            <person name="Benedict M.N."/>
            <person name="Youngblut N.D."/>
            <person name="Metcalf M.E."/>
            <person name="Whitaker R.J."/>
            <person name="Metcalf W.W."/>
        </authorList>
    </citation>
    <scope>NUCLEOTIDE SEQUENCE [LARGE SCALE GENOMIC DNA]</scope>
    <source>
        <strain evidence="5 6">Z-7289</strain>
    </source>
</reference>
<dbReference type="PANTHER" id="PTHR44943:SF8">
    <property type="entry name" value="TPR REPEAT-CONTAINING PROTEIN MJ0263"/>
    <property type="match status" value="1"/>
</dbReference>
<dbReference type="PATRIC" id="fig|1434111.4.peg.2121"/>
<feature type="repeat" description="TPR" evidence="3">
    <location>
        <begin position="78"/>
        <end position="111"/>
    </location>
</feature>
<dbReference type="STRING" id="1434111.MSLAZ_1626"/>
<dbReference type="OrthoDB" id="137601at2157"/>
<dbReference type="InterPro" id="IPR003107">
    <property type="entry name" value="HAT"/>
</dbReference>
<keyword evidence="6" id="KW-1185">Reference proteome</keyword>
<dbReference type="GO" id="GO:0006396">
    <property type="term" value="P:RNA processing"/>
    <property type="evidence" value="ECO:0007669"/>
    <property type="project" value="InterPro"/>
</dbReference>
<feature type="repeat" description="TPR" evidence="3">
    <location>
        <begin position="248"/>
        <end position="281"/>
    </location>
</feature>
<feature type="transmembrane region" description="Helical" evidence="4">
    <location>
        <begin position="592"/>
        <end position="611"/>
    </location>
</feature>
<sequence>MGNNQIEELLKIVVEYLQSEEGNLSGAVDIAVKFSTKNSISSDLLLAQSSLCGSKGFHELAYVLAKTAANSSTGSTKASAHCTSGLASYFMGRPEEAEEQYKLALETDPKHVNTHINYGNLLSEMGRPEEAEEQYKLALETDPKHVATHYNYGNLLLEMGRPEEAEEQYKLALKTDPKHVATHYNYGIFLKQMGRLEEAEEQYKLALETDPNDVATHYNYGNLLKQMGRPEEAEEQYKLALETDPKHVATHYNYGNLLKQMGRREEAEEQYKVAIELDPKKPNSHGAYGLLLLSKNLESKAKEEMKIASRLFGENGDRVKEHLSLAWLYEEFANKYYNLENYIKSGEYAEISGSEYIKAGKQAGDKFKSTSLTKGYTLKGRAKIRKLEIKNPFYKDVFKRIWNRESYEVEKFTKIIDCIMDASRCYEKAAESSPKDNQLCNACSISMSCLSEMLDYMLAVIKQKKTPKLEDKLKNWNEKMAVAKSVYKKHSKGEIFIESLYKLMGCIQNLDKYKKHGTREYGRAFEECRKELSEIANNIEGPLQKIIEESAKQMDLCRFKIIPYAGTETGYIRKSSKLSQFSKWILDPKKRIITGIAGIAGIILTVIISHYNEYLFSLMQKFVSILFSYL</sequence>
<dbReference type="AlphaFoldDB" id="A0A0E3S6I1"/>
<dbReference type="Proteomes" id="UP000033072">
    <property type="component" value="Chromosome"/>
</dbReference>
<evidence type="ECO:0000256" key="4">
    <source>
        <dbReference type="SAM" id="Phobius"/>
    </source>
</evidence>
<feature type="repeat" description="TPR" evidence="3">
    <location>
        <begin position="180"/>
        <end position="213"/>
    </location>
</feature>
<organism evidence="5 6">
    <name type="scientific">Methanosarcina lacustris Z-7289</name>
    <dbReference type="NCBI Taxonomy" id="1434111"/>
    <lineage>
        <taxon>Archaea</taxon>
        <taxon>Methanobacteriati</taxon>
        <taxon>Methanobacteriota</taxon>
        <taxon>Stenosarchaea group</taxon>
        <taxon>Methanomicrobia</taxon>
        <taxon>Methanosarcinales</taxon>
        <taxon>Methanosarcinaceae</taxon>
        <taxon>Methanosarcina</taxon>
    </lineage>
</organism>
<gene>
    <name evidence="5" type="ORF">MSLAZ_1626</name>
</gene>
<dbReference type="PROSITE" id="PS50293">
    <property type="entry name" value="TPR_REGION"/>
    <property type="match status" value="2"/>
</dbReference>
<dbReference type="GeneID" id="25418643"/>
<dbReference type="InterPro" id="IPR051685">
    <property type="entry name" value="Ycf3/AcsC/BcsC/TPR_MFPF"/>
</dbReference>
<keyword evidence="2 3" id="KW-0802">TPR repeat</keyword>
<dbReference type="KEGG" id="mls:MSLAZ_1626"/>
<dbReference type="InterPro" id="IPR011990">
    <property type="entry name" value="TPR-like_helical_dom_sf"/>
</dbReference>
<dbReference type="Pfam" id="PF14559">
    <property type="entry name" value="TPR_19"/>
    <property type="match status" value="2"/>
</dbReference>
<dbReference type="PANTHER" id="PTHR44943">
    <property type="entry name" value="CELLULOSE SYNTHASE OPERON PROTEIN C"/>
    <property type="match status" value="1"/>
</dbReference>
<keyword evidence="4" id="KW-0812">Transmembrane</keyword>
<evidence type="ECO:0000313" key="5">
    <source>
        <dbReference type="EMBL" id="AKB74887.1"/>
    </source>
</evidence>
<accession>A0A0E3S6I1</accession>
<keyword evidence="4" id="KW-0472">Membrane</keyword>
<dbReference type="PROSITE" id="PS50005">
    <property type="entry name" value="TPR"/>
    <property type="match status" value="6"/>
</dbReference>
<name>A0A0E3S6I1_9EURY</name>
<proteinExistence type="predicted"/>
<dbReference type="SUPFAM" id="SSF48452">
    <property type="entry name" value="TPR-like"/>
    <property type="match status" value="1"/>
</dbReference>
<feature type="repeat" description="TPR" evidence="3">
    <location>
        <begin position="112"/>
        <end position="145"/>
    </location>
</feature>
<evidence type="ECO:0000256" key="3">
    <source>
        <dbReference type="PROSITE-ProRule" id="PRU00339"/>
    </source>
</evidence>
<dbReference type="Pfam" id="PF13424">
    <property type="entry name" value="TPR_12"/>
    <property type="match status" value="1"/>
</dbReference>
<dbReference type="SMART" id="SM00028">
    <property type="entry name" value="TPR"/>
    <property type="match status" value="6"/>
</dbReference>
<dbReference type="EMBL" id="CP009515">
    <property type="protein sequence ID" value="AKB74887.1"/>
    <property type="molecule type" value="Genomic_DNA"/>
</dbReference>
<protein>
    <submittedName>
        <fullName evidence="5">Cellulose synthase subunit BcsC</fullName>
    </submittedName>
</protein>
<evidence type="ECO:0000256" key="2">
    <source>
        <dbReference type="ARBA" id="ARBA00022803"/>
    </source>
</evidence>
<evidence type="ECO:0000256" key="1">
    <source>
        <dbReference type="ARBA" id="ARBA00022737"/>
    </source>
</evidence>
<feature type="repeat" description="TPR" evidence="3">
    <location>
        <begin position="146"/>
        <end position="179"/>
    </location>
</feature>
<dbReference type="RefSeq" id="WP_052722898.1">
    <property type="nucleotide sequence ID" value="NZ_CP009515.1"/>
</dbReference>
<dbReference type="Gene3D" id="1.25.40.10">
    <property type="entry name" value="Tetratricopeptide repeat domain"/>
    <property type="match status" value="1"/>
</dbReference>
<dbReference type="SMART" id="SM00386">
    <property type="entry name" value="HAT"/>
    <property type="match status" value="5"/>
</dbReference>
<keyword evidence="1" id="KW-0677">Repeat</keyword>
<feature type="repeat" description="TPR" evidence="3">
    <location>
        <begin position="214"/>
        <end position="247"/>
    </location>
</feature>
<evidence type="ECO:0000313" key="6">
    <source>
        <dbReference type="Proteomes" id="UP000033072"/>
    </source>
</evidence>